<feature type="region of interest" description="Disordered" evidence="6">
    <location>
        <begin position="377"/>
        <end position="403"/>
    </location>
</feature>
<keyword evidence="4 7" id="KW-0472">Membrane</keyword>
<evidence type="ECO:0000256" key="5">
    <source>
        <dbReference type="ARBA" id="ARBA00038359"/>
    </source>
</evidence>
<feature type="compositionally biased region" description="Low complexity" evidence="6">
    <location>
        <begin position="9"/>
        <end position="24"/>
    </location>
</feature>
<evidence type="ECO:0000256" key="2">
    <source>
        <dbReference type="ARBA" id="ARBA00022692"/>
    </source>
</evidence>
<dbReference type="PANTHER" id="PTHR33048">
    <property type="entry name" value="PTH11-LIKE INTEGRAL MEMBRANE PROTEIN (AFU_ORTHOLOGUE AFUA_5G11245)"/>
    <property type="match status" value="1"/>
</dbReference>
<dbReference type="InterPro" id="IPR052337">
    <property type="entry name" value="SAT4-like"/>
</dbReference>
<evidence type="ECO:0000256" key="4">
    <source>
        <dbReference type="ARBA" id="ARBA00023136"/>
    </source>
</evidence>
<dbReference type="PANTHER" id="PTHR33048:SF147">
    <property type="entry name" value="INTEGRAL MEMBRANE PROTEIN"/>
    <property type="match status" value="1"/>
</dbReference>
<proteinExistence type="inferred from homology"/>
<feature type="transmembrane region" description="Helical" evidence="7">
    <location>
        <begin position="143"/>
        <end position="165"/>
    </location>
</feature>
<comment type="subcellular location">
    <subcellularLocation>
        <location evidence="1">Membrane</location>
        <topology evidence="1">Multi-pass membrane protein</topology>
    </subcellularLocation>
</comment>
<evidence type="ECO:0000256" key="7">
    <source>
        <dbReference type="SAM" id="Phobius"/>
    </source>
</evidence>
<keyword evidence="3 7" id="KW-1133">Transmembrane helix</keyword>
<sequence length="411" mass="46279">MILPRDESVSTGSATTSGSASVETPRAGPDMKFANPESQVNWGIWTLFVGATAFLTLRIWSKMHRRHGLWWDDHILVSSWVVLLATNIFITVELRTGYVSETWDDRMLILVSISSCLITVGQTLSKTAFAVTLLRITESWQRYALWVIIVSLNLYLVILLFLNWVNYCGQDAYWWKMPSVCAPYDTVFQIKIGQNVFNIIIDFVLSLFPWLVTWKLRIERYEKVGLCVAMSLGTVIAIFTSVRTWYMLDPNLNTYDSWYVWRQGHTEIWYQAEVAGTIIVQTLPVIRLIVQDLQISLMSTKLNETAGQIATVGTGTNKTARNSRAWAAANNPHSLSDVSVSYAGSRRSSRAASAHGDDGGEAGLAVGTRTVEHFELRDLEKLSTEDHRDQRESRSTFSNGDERVVHIGSAL</sequence>
<feature type="transmembrane region" description="Helical" evidence="7">
    <location>
        <begin position="268"/>
        <end position="290"/>
    </location>
</feature>
<feature type="region of interest" description="Disordered" evidence="6">
    <location>
        <begin position="1"/>
        <end position="30"/>
    </location>
</feature>
<dbReference type="InterPro" id="IPR049326">
    <property type="entry name" value="Rhodopsin_dom_fungi"/>
</dbReference>
<feature type="transmembrane region" description="Helical" evidence="7">
    <location>
        <begin position="192"/>
        <end position="212"/>
    </location>
</feature>
<protein>
    <recommendedName>
        <fullName evidence="8">Rhodopsin domain-containing protein</fullName>
    </recommendedName>
</protein>
<feature type="transmembrane region" description="Helical" evidence="7">
    <location>
        <begin position="42"/>
        <end position="61"/>
    </location>
</feature>
<evidence type="ECO:0000256" key="3">
    <source>
        <dbReference type="ARBA" id="ARBA00022989"/>
    </source>
</evidence>
<keyword evidence="2 7" id="KW-0812">Transmembrane</keyword>
<feature type="transmembrane region" description="Helical" evidence="7">
    <location>
        <begin position="73"/>
        <end position="92"/>
    </location>
</feature>
<reference evidence="9 10" key="1">
    <citation type="submission" date="2024-03" db="EMBL/GenBank/DDBJ databases">
        <title>A high-quality draft genome sequence of Diaporthe vaccinii, a causative agent of upright dieback and viscid rot disease in cranberry plants.</title>
        <authorList>
            <person name="Sarrasin M."/>
            <person name="Lang B.F."/>
            <person name="Burger G."/>
        </authorList>
    </citation>
    <scope>NUCLEOTIDE SEQUENCE [LARGE SCALE GENOMIC DNA]</scope>
    <source>
        <strain evidence="9 10">IS7</strain>
    </source>
</reference>
<evidence type="ECO:0000256" key="1">
    <source>
        <dbReference type="ARBA" id="ARBA00004141"/>
    </source>
</evidence>
<gene>
    <name evidence="9" type="ORF">FJTKL_14042</name>
</gene>
<evidence type="ECO:0000313" key="10">
    <source>
        <dbReference type="Proteomes" id="UP001600888"/>
    </source>
</evidence>
<name>A0ABR4E8T9_9PEZI</name>
<comment type="caution">
    <text evidence="9">The sequence shown here is derived from an EMBL/GenBank/DDBJ whole genome shotgun (WGS) entry which is preliminary data.</text>
</comment>
<dbReference type="Proteomes" id="UP001600888">
    <property type="component" value="Unassembled WGS sequence"/>
</dbReference>
<dbReference type="Pfam" id="PF20684">
    <property type="entry name" value="Fung_rhodopsin"/>
    <property type="match status" value="1"/>
</dbReference>
<evidence type="ECO:0000313" key="9">
    <source>
        <dbReference type="EMBL" id="KAL2278858.1"/>
    </source>
</evidence>
<evidence type="ECO:0000259" key="8">
    <source>
        <dbReference type="Pfam" id="PF20684"/>
    </source>
</evidence>
<feature type="transmembrane region" description="Helical" evidence="7">
    <location>
        <begin position="107"/>
        <end position="131"/>
    </location>
</feature>
<feature type="transmembrane region" description="Helical" evidence="7">
    <location>
        <begin position="224"/>
        <end position="248"/>
    </location>
</feature>
<dbReference type="EMBL" id="JBAWTH010000081">
    <property type="protein sequence ID" value="KAL2278858.1"/>
    <property type="molecule type" value="Genomic_DNA"/>
</dbReference>
<comment type="similarity">
    <text evidence="5">Belongs to the SAT4 family.</text>
</comment>
<feature type="domain" description="Rhodopsin" evidence="8">
    <location>
        <begin position="57"/>
        <end position="291"/>
    </location>
</feature>
<organism evidence="9 10">
    <name type="scientific">Diaporthe vaccinii</name>
    <dbReference type="NCBI Taxonomy" id="105482"/>
    <lineage>
        <taxon>Eukaryota</taxon>
        <taxon>Fungi</taxon>
        <taxon>Dikarya</taxon>
        <taxon>Ascomycota</taxon>
        <taxon>Pezizomycotina</taxon>
        <taxon>Sordariomycetes</taxon>
        <taxon>Sordariomycetidae</taxon>
        <taxon>Diaporthales</taxon>
        <taxon>Diaporthaceae</taxon>
        <taxon>Diaporthe</taxon>
        <taxon>Diaporthe eres species complex</taxon>
    </lineage>
</organism>
<accession>A0ABR4E8T9</accession>
<evidence type="ECO:0000256" key="6">
    <source>
        <dbReference type="SAM" id="MobiDB-lite"/>
    </source>
</evidence>
<keyword evidence="10" id="KW-1185">Reference proteome</keyword>